<organism evidence="2 3">
    <name type="scientific">Noviherbaspirillum aridicola</name>
    <dbReference type="NCBI Taxonomy" id="2849687"/>
    <lineage>
        <taxon>Bacteria</taxon>
        <taxon>Pseudomonadati</taxon>
        <taxon>Pseudomonadota</taxon>
        <taxon>Betaproteobacteria</taxon>
        <taxon>Burkholderiales</taxon>
        <taxon>Oxalobacteraceae</taxon>
        <taxon>Noviherbaspirillum</taxon>
    </lineage>
</organism>
<dbReference type="EMBL" id="BPMK01000009">
    <property type="protein sequence ID" value="GIZ52272.1"/>
    <property type="molecule type" value="Genomic_DNA"/>
</dbReference>
<dbReference type="InterPro" id="IPR007484">
    <property type="entry name" value="Peptidase_M28"/>
</dbReference>
<dbReference type="Pfam" id="PF04389">
    <property type="entry name" value="Peptidase_M28"/>
    <property type="match status" value="1"/>
</dbReference>
<gene>
    <name evidence="2" type="primary">yfbL</name>
    <name evidence="2" type="ORF">NCCP691_22860</name>
</gene>
<feature type="domain" description="Peptidase M28" evidence="1">
    <location>
        <begin position="119"/>
        <end position="324"/>
    </location>
</feature>
<proteinExistence type="predicted"/>
<reference evidence="2 3" key="1">
    <citation type="journal article" date="2022" name="Int. J. Syst. Evol. Microbiol.">
        <title>Noviherbaspirillum aridicola sp. nov., isolated from an arid soil in Pakistan.</title>
        <authorList>
            <person name="Khan I.U."/>
            <person name="Saqib M."/>
            <person name="Amin A."/>
            <person name="Hussain F."/>
            <person name="Li L."/>
            <person name="Liu Y.H."/>
            <person name="Fang B.Z."/>
            <person name="Ahmed I."/>
            <person name="Li W.J."/>
        </authorList>
    </citation>
    <scope>NUCLEOTIDE SEQUENCE [LARGE SCALE GENOMIC DNA]</scope>
    <source>
        <strain evidence="2 3">NCCP-691</strain>
    </source>
</reference>
<dbReference type="Proteomes" id="UP000887222">
    <property type="component" value="Unassembled WGS sequence"/>
</dbReference>
<keyword evidence="3" id="KW-1185">Reference proteome</keyword>
<evidence type="ECO:0000259" key="1">
    <source>
        <dbReference type="Pfam" id="PF04389"/>
    </source>
</evidence>
<dbReference type="SUPFAM" id="SSF53187">
    <property type="entry name" value="Zn-dependent exopeptidases"/>
    <property type="match status" value="1"/>
</dbReference>
<dbReference type="PANTHER" id="PTHR12147">
    <property type="entry name" value="METALLOPEPTIDASE M28 FAMILY MEMBER"/>
    <property type="match status" value="1"/>
</dbReference>
<sequence length="341" mass="37368">MKPDRRRRARGAIIAPLLAALALAGGGAGYMTKMPGQNFSGPVPEPAAEERLLADRLRAHVTRLAQSERHTGLPQQLEQAAQYLERTLTGFGLTVRRQEFDAGGVRVRNLEVTIRPRADRRQTPQVLVVGAHYDSAPGTPGANDNASGCAALLELARALQASPPARGHEIRLVLYVNEEAPWFGGEQMGSMVHARELARSGVKVAGMLSLETLGYYSSQPGSQRYPAQLGRLYPDTGNFVGFVSDLGSRDLLHGVISAFRRHANLPSEGVAAPSSLRGVDWSDHWAYRQFGFPALMVTDTAFYRYPYYHTPEDTPDKLDYERLALAVRGLELALRNLAEPE</sequence>
<dbReference type="InterPro" id="IPR045175">
    <property type="entry name" value="M28_fam"/>
</dbReference>
<evidence type="ECO:0000313" key="2">
    <source>
        <dbReference type="EMBL" id="GIZ52272.1"/>
    </source>
</evidence>
<protein>
    <recommendedName>
        <fullName evidence="1">Peptidase M28 domain-containing protein</fullName>
    </recommendedName>
</protein>
<comment type="caution">
    <text evidence="2">The sequence shown here is derived from an EMBL/GenBank/DDBJ whole genome shotgun (WGS) entry which is preliminary data.</text>
</comment>
<dbReference type="RefSeq" id="WP_220808433.1">
    <property type="nucleotide sequence ID" value="NZ_BPMK01000009.1"/>
</dbReference>
<evidence type="ECO:0000313" key="3">
    <source>
        <dbReference type="Proteomes" id="UP000887222"/>
    </source>
</evidence>
<name>A0ABQ4Q501_9BURK</name>
<dbReference type="Gene3D" id="3.40.630.10">
    <property type="entry name" value="Zn peptidases"/>
    <property type="match status" value="1"/>
</dbReference>
<accession>A0ABQ4Q501</accession>
<dbReference type="PANTHER" id="PTHR12147:SF26">
    <property type="entry name" value="PEPTIDASE M28 DOMAIN-CONTAINING PROTEIN"/>
    <property type="match status" value="1"/>
</dbReference>